<feature type="transmembrane region" description="Helical" evidence="12">
    <location>
        <begin position="302"/>
        <end position="321"/>
    </location>
</feature>
<dbReference type="Pfam" id="PF00361">
    <property type="entry name" value="Proton_antipo_M"/>
    <property type="match status" value="1"/>
</dbReference>
<dbReference type="AlphaFoldDB" id="A0A2Z4EL39"/>
<comment type="subcellular location">
    <subcellularLocation>
        <location evidence="2">Membrane</location>
        <topology evidence="2">Multi-pass membrane protein</topology>
    </subcellularLocation>
    <subcellularLocation>
        <location evidence="12">Mitochondrion membrane</location>
        <topology evidence="12">Multi-pass membrane protein</topology>
    </subcellularLocation>
</comment>
<evidence type="ECO:0000256" key="6">
    <source>
        <dbReference type="ARBA" id="ARBA00022692"/>
    </source>
</evidence>
<accession>A0A2Z4EL39</accession>
<dbReference type="PRINTS" id="PR01437">
    <property type="entry name" value="NUOXDRDTASE4"/>
</dbReference>
<evidence type="ECO:0000256" key="7">
    <source>
        <dbReference type="ARBA" id="ARBA00022967"/>
    </source>
</evidence>
<comment type="similarity">
    <text evidence="3 12">Belongs to the complex I subunit 4 family.</text>
</comment>
<dbReference type="NCBIfam" id="TIGR01972">
    <property type="entry name" value="NDH_I_M"/>
    <property type="match status" value="1"/>
</dbReference>
<evidence type="ECO:0000256" key="5">
    <source>
        <dbReference type="ARBA" id="ARBA00021006"/>
    </source>
</evidence>
<evidence type="ECO:0000256" key="12">
    <source>
        <dbReference type="RuleBase" id="RU003297"/>
    </source>
</evidence>
<dbReference type="GO" id="GO:0031966">
    <property type="term" value="C:mitochondrial membrane"/>
    <property type="evidence" value="ECO:0007669"/>
    <property type="project" value="UniProtKB-SubCell"/>
</dbReference>
<feature type="transmembrane region" description="Helical" evidence="12">
    <location>
        <begin position="357"/>
        <end position="381"/>
    </location>
</feature>
<reference evidence="14" key="1">
    <citation type="submission" date="2017-06" db="EMBL/GenBank/DDBJ databases">
        <title>Phylogenomics of Hydrodictyaceae.</title>
        <authorList>
            <person name="McManus H.A."/>
            <person name="Fucikova K."/>
            <person name="Lewis L.A."/>
            <person name="Lewis P.O."/>
            <person name="Karol K.G."/>
        </authorList>
    </citation>
    <scope>NUCLEOTIDE SEQUENCE</scope>
</reference>
<keyword evidence="12" id="KW-0679">Respiratory chain</keyword>
<evidence type="ECO:0000256" key="4">
    <source>
        <dbReference type="ARBA" id="ARBA00012944"/>
    </source>
</evidence>
<dbReference type="GO" id="GO:0003954">
    <property type="term" value="F:NADH dehydrogenase activity"/>
    <property type="evidence" value="ECO:0007669"/>
    <property type="project" value="TreeGrafter"/>
</dbReference>
<dbReference type="GO" id="GO:0048039">
    <property type="term" value="F:ubiquinone binding"/>
    <property type="evidence" value="ECO:0007669"/>
    <property type="project" value="TreeGrafter"/>
</dbReference>
<keyword evidence="12 14" id="KW-0496">Mitochondrion</keyword>
<feature type="transmembrane region" description="Helical" evidence="12">
    <location>
        <begin position="198"/>
        <end position="220"/>
    </location>
</feature>
<dbReference type="EC" id="7.1.1.2" evidence="4 12"/>
<sequence>MWFLVLSLCGLGAAFLANFQNSLLGASTQCSALLAYVLGTPLFGLVVLCLIPSTITKLIRVWALTVTIITLLLCIVLWANYTPCATEPFGSVVGLSAGWQGLVLVRLEFGIDSLSLWMVLLTLALMPLAVLCSWTTITSNVSAFMGLLLVLESFLFGAFTLLDLLCFYVLYECSLLPMFLLIGLGGSRPRKVRAAYLLVLYTLVGSLAMLPCMLLMWSQAGSTSFMLLVHETWEPSRQLVLWWGLFLAFAVKVPMIPVHLWLPEAHVELSTAGSVLLAGVLLKLGTYGLLRFNLSLFAYANAYYGPLIMCLSLIGLIYLSLSTLRQVDLKKLVLYSSIAHMSMVTLALFTMSDLGLILATFLMLAHGILSPALFLCVGALYDRTHTKALKYLGGLLTAMPLFSMMLFIFSLCNMAMPLTPNFLAEFLCLCSIFAHNTILLAGALILVILALAYSMWAYARVVHGMPKPYAFNALTDLNRREFWTFVPLLLMTLWLGLKPNAVLDSLSSTLIYWHQASLAIKDPASWALALL</sequence>
<feature type="transmembrane region" description="Helical" evidence="12">
    <location>
        <begin position="168"/>
        <end position="186"/>
    </location>
</feature>
<comment type="function">
    <text evidence="12">Core subunit of the mitochondrial membrane respiratory chain NADH dehydrogenase (Complex I) which catalyzes electron transfer from NADH through the respiratory chain, using ubiquinone as an electron acceptor. Essential for the catalytic activity and assembly of complex I.</text>
</comment>
<feature type="transmembrane region" description="Helical" evidence="12">
    <location>
        <begin position="269"/>
        <end position="290"/>
    </location>
</feature>
<evidence type="ECO:0000256" key="2">
    <source>
        <dbReference type="ARBA" id="ARBA00004141"/>
    </source>
</evidence>
<feature type="transmembrane region" description="Helical" evidence="12">
    <location>
        <begin position="58"/>
        <end position="79"/>
    </location>
</feature>
<comment type="catalytic activity">
    <reaction evidence="12">
        <text>a ubiquinone + NADH + 5 H(+)(in) = a ubiquinol + NAD(+) + 4 H(+)(out)</text>
        <dbReference type="Rhea" id="RHEA:29091"/>
        <dbReference type="Rhea" id="RHEA-COMP:9565"/>
        <dbReference type="Rhea" id="RHEA-COMP:9566"/>
        <dbReference type="ChEBI" id="CHEBI:15378"/>
        <dbReference type="ChEBI" id="CHEBI:16389"/>
        <dbReference type="ChEBI" id="CHEBI:17976"/>
        <dbReference type="ChEBI" id="CHEBI:57540"/>
        <dbReference type="ChEBI" id="CHEBI:57945"/>
        <dbReference type="EC" id="7.1.1.2"/>
    </reaction>
</comment>
<dbReference type="GO" id="GO:0015990">
    <property type="term" value="P:electron transport coupled proton transport"/>
    <property type="evidence" value="ECO:0007669"/>
    <property type="project" value="TreeGrafter"/>
</dbReference>
<dbReference type="InterPro" id="IPR001750">
    <property type="entry name" value="ND/Mrp_TM"/>
</dbReference>
<evidence type="ECO:0000256" key="11">
    <source>
        <dbReference type="ARBA" id="ARBA00023136"/>
    </source>
</evidence>
<keyword evidence="11 12" id="KW-0472">Membrane</keyword>
<keyword evidence="12" id="KW-0813">Transport</keyword>
<feature type="domain" description="NADH:quinone oxidoreductase/Mrp antiporter transmembrane" evidence="13">
    <location>
        <begin position="163"/>
        <end position="446"/>
    </location>
</feature>
<evidence type="ECO:0000256" key="1">
    <source>
        <dbReference type="ARBA" id="ARBA00003257"/>
    </source>
</evidence>
<keyword evidence="10 12" id="KW-0830">Ubiquinone</keyword>
<feature type="transmembrane region" description="Helical" evidence="12">
    <location>
        <begin position="438"/>
        <end position="459"/>
    </location>
</feature>
<evidence type="ECO:0000313" key="14">
    <source>
        <dbReference type="EMBL" id="AWV56992.1"/>
    </source>
</evidence>
<gene>
    <name evidence="14" type="primary">nad4</name>
</gene>
<feature type="transmembrane region" description="Helical" evidence="12">
    <location>
        <begin position="114"/>
        <end position="134"/>
    </location>
</feature>
<dbReference type="EMBL" id="MF287872">
    <property type="protein sequence ID" value="AWV56992.1"/>
    <property type="molecule type" value="Genomic_DNA"/>
</dbReference>
<evidence type="ECO:0000256" key="3">
    <source>
        <dbReference type="ARBA" id="ARBA00009025"/>
    </source>
</evidence>
<feature type="transmembrane region" description="Helical" evidence="12">
    <location>
        <begin position="141"/>
        <end position="162"/>
    </location>
</feature>
<proteinExistence type="inferred from homology"/>
<dbReference type="GO" id="GO:0008137">
    <property type="term" value="F:NADH dehydrogenase (ubiquinone) activity"/>
    <property type="evidence" value="ECO:0007669"/>
    <property type="project" value="UniProtKB-UniRule"/>
</dbReference>
<feature type="transmembrane region" description="Helical" evidence="12">
    <location>
        <begin position="393"/>
        <end position="418"/>
    </location>
</feature>
<keyword evidence="7" id="KW-1278">Translocase</keyword>
<evidence type="ECO:0000256" key="9">
    <source>
        <dbReference type="ARBA" id="ARBA00023027"/>
    </source>
</evidence>
<feature type="transmembrane region" description="Helical" evidence="12">
    <location>
        <begin position="240"/>
        <end position="262"/>
    </location>
</feature>
<dbReference type="GO" id="GO:0042773">
    <property type="term" value="P:ATP synthesis coupled electron transport"/>
    <property type="evidence" value="ECO:0007669"/>
    <property type="project" value="InterPro"/>
</dbReference>
<protein>
    <recommendedName>
        <fullName evidence="5 12">NADH-ubiquinone oxidoreductase chain 4</fullName>
        <ecNumber evidence="4 12">7.1.1.2</ecNumber>
    </recommendedName>
</protein>
<geneLocation type="mitochondrion" evidence="14"/>
<keyword evidence="6 12" id="KW-0812">Transmembrane</keyword>
<dbReference type="PANTHER" id="PTHR43507">
    <property type="entry name" value="NADH-UBIQUINONE OXIDOREDUCTASE CHAIN 4"/>
    <property type="match status" value="1"/>
</dbReference>
<feature type="transmembrane region" description="Helical" evidence="12">
    <location>
        <begin position="333"/>
        <end position="351"/>
    </location>
</feature>
<evidence type="ECO:0000256" key="10">
    <source>
        <dbReference type="ARBA" id="ARBA00023075"/>
    </source>
</evidence>
<comment type="function">
    <text evidence="1">Core subunit of the mitochondrial membrane respiratory chain NADH dehydrogenase (Complex I) that is believed to belong to the minimal assembly required for catalysis. Complex I functions in the transfer of electrons from NADH to the respiratory chain. The immediate electron acceptor for the enzyme is believed to be ubiquinone.</text>
</comment>
<organism evidence="14">
    <name type="scientific">Lacunastrum gracillimum</name>
    <dbReference type="NCBI Taxonomy" id="427913"/>
    <lineage>
        <taxon>Eukaryota</taxon>
        <taxon>Viridiplantae</taxon>
        <taxon>Chlorophyta</taxon>
        <taxon>core chlorophytes</taxon>
        <taxon>Chlorophyceae</taxon>
        <taxon>CS clade</taxon>
        <taxon>Sphaeropleales</taxon>
        <taxon>Hydrodictyaceae</taxon>
        <taxon>Lacunastrum</taxon>
    </lineage>
</organism>
<keyword evidence="8 12" id="KW-1133">Transmembrane helix</keyword>
<feature type="transmembrane region" description="Helical" evidence="12">
    <location>
        <begin position="32"/>
        <end position="51"/>
    </location>
</feature>
<dbReference type="InterPro" id="IPR010227">
    <property type="entry name" value="NADH_Q_OxRdtase_chainM/4"/>
</dbReference>
<dbReference type="PANTHER" id="PTHR43507:SF1">
    <property type="entry name" value="NADH-UBIQUINONE OXIDOREDUCTASE CHAIN 4"/>
    <property type="match status" value="1"/>
</dbReference>
<dbReference type="InterPro" id="IPR003918">
    <property type="entry name" value="NADH_UbQ_OxRdtase"/>
</dbReference>
<evidence type="ECO:0000256" key="8">
    <source>
        <dbReference type="ARBA" id="ARBA00022989"/>
    </source>
</evidence>
<keyword evidence="9 12" id="KW-0520">NAD</keyword>
<evidence type="ECO:0000259" key="13">
    <source>
        <dbReference type="Pfam" id="PF00361"/>
    </source>
</evidence>
<keyword evidence="12" id="KW-0249">Electron transport</keyword>
<name>A0A2Z4EL39_9CHLO</name>